<dbReference type="RefSeq" id="WP_170223909.1">
    <property type="nucleotide sequence ID" value="NZ_BJOI01000091.1"/>
</dbReference>
<organism evidence="1 2">
    <name type="scientific">Vreelandella aquamarina</name>
    <dbReference type="NCBI Taxonomy" id="77097"/>
    <lineage>
        <taxon>Bacteria</taxon>
        <taxon>Pseudomonadati</taxon>
        <taxon>Pseudomonadota</taxon>
        <taxon>Gammaproteobacteria</taxon>
        <taxon>Oceanospirillales</taxon>
        <taxon>Halomonadaceae</taxon>
        <taxon>Vreelandella</taxon>
    </lineage>
</organism>
<reference evidence="1 2" key="1">
    <citation type="submission" date="2016-11" db="EMBL/GenBank/DDBJ databases">
        <authorList>
            <person name="Jaros S."/>
            <person name="Januszkiewicz K."/>
            <person name="Wedrychowicz H."/>
        </authorList>
    </citation>
    <scope>NUCLEOTIDE SEQUENCE [LARGE SCALE GENOMIC DNA]</scope>
    <source>
        <strain evidence="1 2">ACAM 239</strain>
    </source>
</reference>
<sequence>MSLNTKVSSFKSAGKLITGQEAAQHVQTLQMKRPLIGVRQPDILPVISDQLDT</sequence>
<dbReference type="Proteomes" id="UP000185024">
    <property type="component" value="Unassembled WGS sequence"/>
</dbReference>
<dbReference type="AlphaFoldDB" id="A0A1N6DNL6"/>
<proteinExistence type="predicted"/>
<accession>A0A1N6DNL6</accession>
<dbReference type="GeneID" id="97278667"/>
<dbReference type="EMBL" id="FSQX01000001">
    <property type="protein sequence ID" value="SIN72375.1"/>
    <property type="molecule type" value="Genomic_DNA"/>
</dbReference>
<gene>
    <name evidence="1" type="ORF">SAMN05878438_2908</name>
</gene>
<evidence type="ECO:0000313" key="1">
    <source>
        <dbReference type="EMBL" id="SIN72375.1"/>
    </source>
</evidence>
<protein>
    <submittedName>
        <fullName evidence="1">Uncharacterized protein</fullName>
    </submittedName>
</protein>
<name>A0A1N6DNL6_9GAMM</name>
<evidence type="ECO:0000313" key="2">
    <source>
        <dbReference type="Proteomes" id="UP000185024"/>
    </source>
</evidence>